<evidence type="ECO:0000256" key="2">
    <source>
        <dbReference type="ARBA" id="ARBA00023239"/>
    </source>
</evidence>
<name>A0A6J6VIH5_9ZZZZ</name>
<comment type="similarity">
    <text evidence="1">Belongs to the UxaA family.</text>
</comment>
<reference evidence="7" key="1">
    <citation type="submission" date="2020-05" db="EMBL/GenBank/DDBJ databases">
        <authorList>
            <person name="Chiriac C."/>
            <person name="Salcher M."/>
            <person name="Ghai R."/>
            <person name="Kavagutti S V."/>
        </authorList>
    </citation>
    <scope>NUCLEOTIDE SEQUENCE</scope>
</reference>
<dbReference type="GO" id="GO:0016829">
    <property type="term" value="F:lyase activity"/>
    <property type="evidence" value="ECO:0007669"/>
    <property type="project" value="UniProtKB-KW"/>
</dbReference>
<dbReference type="EMBL" id="CAEZXH010000091">
    <property type="protein sequence ID" value="CAB4691893.1"/>
    <property type="molecule type" value="Genomic_DNA"/>
</dbReference>
<sequence>MSNPISPLLGYARPDDRWGFRNHILILPLHQALSNAARDIADATPGAVAISHDWSGEIDNDFERITKTFAGFAGNPNIFTTVALTIGTDVEAGIIERAKKFSPIPLVEVKLSDAGSMFKLVTTALEKATELAEQAAAQSRTPAPWSSVVLGLECGGSDAYSGITANPALGIASDRFVEFGATSILAETMEILGAEHLLAARALDPKVGAQIIEVVARYERSINYEGIDIRGAQPSRGNIEGGLSTLEEKSLGAAKKAGNAPFTGVLEFADRPTAPGLYFMDTPGHDIEQLTGFAAADVNITVFTTGRGTPTGSAVIPTIKVATNSEMGLVLTDLIDLNAGTISDGTQTLEEVGQILFDEIVKVANGQLTKAEHGKHHEFNLSRLYGSTL</sequence>
<evidence type="ECO:0000313" key="7">
    <source>
        <dbReference type="EMBL" id="CAB4770705.1"/>
    </source>
</evidence>
<dbReference type="GO" id="GO:0019698">
    <property type="term" value="P:D-galacturonate catabolic process"/>
    <property type="evidence" value="ECO:0007669"/>
    <property type="project" value="TreeGrafter"/>
</dbReference>
<gene>
    <name evidence="5" type="ORF">UFOPK1811_00651</name>
    <name evidence="6" type="ORF">UFOPK2360_01190</name>
    <name evidence="7" type="ORF">UFOPK2922_00329</name>
    <name evidence="8" type="ORF">UFOPK3306_00384</name>
</gene>
<evidence type="ECO:0000313" key="6">
    <source>
        <dbReference type="EMBL" id="CAB4691893.1"/>
    </source>
</evidence>
<evidence type="ECO:0000313" key="8">
    <source>
        <dbReference type="EMBL" id="CAB4860351.1"/>
    </source>
</evidence>
<dbReference type="AlphaFoldDB" id="A0A6J6VIH5"/>
<feature type="domain" description="D-galactarate/Altronate dehydratase C-terminal" evidence="4">
    <location>
        <begin position="146"/>
        <end position="384"/>
    </location>
</feature>
<keyword evidence="2" id="KW-0456">Lyase</keyword>
<dbReference type="InterPro" id="IPR007392">
    <property type="entry name" value="GD_AH_second"/>
</dbReference>
<proteinExistence type="inferred from homology"/>
<dbReference type="InterPro" id="IPR052172">
    <property type="entry name" value="UxaA_altronate/galactarate_dh"/>
</dbReference>
<dbReference type="Pfam" id="PF20629">
    <property type="entry name" value="GD_AH_C"/>
    <property type="match status" value="1"/>
</dbReference>
<evidence type="ECO:0000259" key="4">
    <source>
        <dbReference type="Pfam" id="PF20629"/>
    </source>
</evidence>
<organism evidence="7">
    <name type="scientific">freshwater metagenome</name>
    <dbReference type="NCBI Taxonomy" id="449393"/>
    <lineage>
        <taxon>unclassified sequences</taxon>
        <taxon>metagenomes</taxon>
        <taxon>ecological metagenomes</taxon>
    </lineage>
</organism>
<evidence type="ECO:0000259" key="3">
    <source>
        <dbReference type="Pfam" id="PF04295"/>
    </source>
</evidence>
<dbReference type="PANTHER" id="PTHR30536">
    <property type="entry name" value="ALTRONATE/GALACTARATE DEHYDRATASE"/>
    <property type="match status" value="1"/>
</dbReference>
<feature type="domain" description="D-galactarate/Altronate dehydratase second" evidence="3">
    <location>
        <begin position="10"/>
        <end position="135"/>
    </location>
</feature>
<protein>
    <submittedName>
        <fullName evidence="7">Unannotated protein</fullName>
    </submittedName>
</protein>
<dbReference type="PANTHER" id="PTHR30536:SF5">
    <property type="entry name" value="ALTRONATE DEHYDRATASE"/>
    <property type="match status" value="1"/>
</dbReference>
<dbReference type="Pfam" id="PF04295">
    <property type="entry name" value="GD_AH_second"/>
    <property type="match status" value="1"/>
</dbReference>
<dbReference type="EMBL" id="CAFBLI010000019">
    <property type="protein sequence ID" value="CAB4860351.1"/>
    <property type="molecule type" value="Genomic_DNA"/>
</dbReference>
<dbReference type="InterPro" id="IPR048332">
    <property type="entry name" value="GD_AH_C"/>
</dbReference>
<dbReference type="EMBL" id="CAEZZS010000009">
    <property type="protein sequence ID" value="CAB4770705.1"/>
    <property type="molecule type" value="Genomic_DNA"/>
</dbReference>
<dbReference type="EMBL" id="CAEZUJ010000019">
    <property type="protein sequence ID" value="CAB4598916.1"/>
    <property type="molecule type" value="Genomic_DNA"/>
</dbReference>
<accession>A0A6J6VIH5</accession>
<evidence type="ECO:0000256" key="1">
    <source>
        <dbReference type="ARBA" id="ARBA00010986"/>
    </source>
</evidence>
<evidence type="ECO:0000313" key="5">
    <source>
        <dbReference type="EMBL" id="CAB4598916.1"/>
    </source>
</evidence>